<name>A0A7W7T7L8_9PSEU</name>
<sequence>MTFAELADERPYLREVEPPRSFRFSDSNPLTSDTYARSAFRDLPAFVGTVVENRLDLSADEWDALVEDGEVYDFVGPDEVFWVRRTASGWWSRRWPHPGCEVVDLDDPSGAAWV</sequence>
<protein>
    <submittedName>
        <fullName evidence="1">Uncharacterized protein</fullName>
    </submittedName>
</protein>
<evidence type="ECO:0000313" key="2">
    <source>
        <dbReference type="Proteomes" id="UP000542674"/>
    </source>
</evidence>
<keyword evidence="2" id="KW-1185">Reference proteome</keyword>
<dbReference type="RefSeq" id="WP_184673303.1">
    <property type="nucleotide sequence ID" value="NZ_BAABAI010000041.1"/>
</dbReference>
<dbReference type="EMBL" id="JACHJS010000001">
    <property type="protein sequence ID" value="MBB4968077.1"/>
    <property type="molecule type" value="Genomic_DNA"/>
</dbReference>
<dbReference type="Proteomes" id="UP000542674">
    <property type="component" value="Unassembled WGS sequence"/>
</dbReference>
<comment type="caution">
    <text evidence="1">The sequence shown here is derived from an EMBL/GenBank/DDBJ whole genome shotgun (WGS) entry which is preliminary data.</text>
</comment>
<proteinExistence type="predicted"/>
<evidence type="ECO:0000313" key="1">
    <source>
        <dbReference type="EMBL" id="MBB4968077.1"/>
    </source>
</evidence>
<dbReference type="AlphaFoldDB" id="A0A7W7T7L8"/>
<gene>
    <name evidence="1" type="ORF">F4559_005436</name>
</gene>
<reference evidence="1 2" key="1">
    <citation type="submission" date="2020-08" db="EMBL/GenBank/DDBJ databases">
        <title>Sequencing the genomes of 1000 actinobacteria strains.</title>
        <authorList>
            <person name="Klenk H.-P."/>
        </authorList>
    </citation>
    <scope>NUCLEOTIDE SEQUENCE [LARGE SCALE GENOMIC DNA]</scope>
    <source>
        <strain evidence="1 2">DSM 45084</strain>
    </source>
</reference>
<organism evidence="1 2">
    <name type="scientific">Saccharothrix violaceirubra</name>
    <dbReference type="NCBI Taxonomy" id="413306"/>
    <lineage>
        <taxon>Bacteria</taxon>
        <taxon>Bacillati</taxon>
        <taxon>Actinomycetota</taxon>
        <taxon>Actinomycetes</taxon>
        <taxon>Pseudonocardiales</taxon>
        <taxon>Pseudonocardiaceae</taxon>
        <taxon>Saccharothrix</taxon>
    </lineage>
</organism>
<accession>A0A7W7T7L8</accession>